<keyword evidence="3 7" id="KW-0812">Transmembrane</keyword>
<evidence type="ECO:0000313" key="10">
    <source>
        <dbReference type="Proteomes" id="UP000268162"/>
    </source>
</evidence>
<reference evidence="10" key="1">
    <citation type="journal article" date="2018" name="Nat. Microbiol.">
        <title>Leveraging single-cell genomics to expand the fungal tree of life.</title>
        <authorList>
            <person name="Ahrendt S.R."/>
            <person name="Quandt C.A."/>
            <person name="Ciobanu D."/>
            <person name="Clum A."/>
            <person name="Salamov A."/>
            <person name="Andreopoulos B."/>
            <person name="Cheng J.F."/>
            <person name="Woyke T."/>
            <person name="Pelin A."/>
            <person name="Henrissat B."/>
            <person name="Reynolds N.K."/>
            <person name="Benny G.L."/>
            <person name="Smith M.E."/>
            <person name="James T.Y."/>
            <person name="Grigoriev I.V."/>
        </authorList>
    </citation>
    <scope>NUCLEOTIDE SEQUENCE [LARGE SCALE GENOMIC DNA]</scope>
    <source>
        <strain evidence="10">RSA 468</strain>
    </source>
</reference>
<dbReference type="InterPro" id="IPR050925">
    <property type="entry name" value="Rhomboid_protease_S54"/>
</dbReference>
<evidence type="ECO:0000256" key="4">
    <source>
        <dbReference type="ARBA" id="ARBA00022801"/>
    </source>
</evidence>
<feature type="transmembrane region" description="Helical" evidence="7">
    <location>
        <begin position="131"/>
        <end position="157"/>
    </location>
</feature>
<keyword evidence="5 7" id="KW-1133">Transmembrane helix</keyword>
<dbReference type="Pfam" id="PF01694">
    <property type="entry name" value="Rhomboid"/>
    <property type="match status" value="1"/>
</dbReference>
<name>A0A4P9ZUX6_9FUNG</name>
<accession>A0A4P9ZUX6</accession>
<comment type="subcellular location">
    <subcellularLocation>
        <location evidence="1">Membrane</location>
        <topology evidence="1">Multi-pass membrane protein</topology>
    </subcellularLocation>
</comment>
<gene>
    <name evidence="9" type="ORF">BJ085DRAFT_18329</name>
</gene>
<organism evidence="9 10">
    <name type="scientific">Dimargaris cristalligena</name>
    <dbReference type="NCBI Taxonomy" id="215637"/>
    <lineage>
        <taxon>Eukaryota</taxon>
        <taxon>Fungi</taxon>
        <taxon>Fungi incertae sedis</taxon>
        <taxon>Zoopagomycota</taxon>
        <taxon>Kickxellomycotina</taxon>
        <taxon>Dimargaritomycetes</taxon>
        <taxon>Dimargaritales</taxon>
        <taxon>Dimargaritaceae</taxon>
        <taxon>Dimargaris</taxon>
    </lineage>
</organism>
<evidence type="ECO:0000313" key="9">
    <source>
        <dbReference type="EMBL" id="RKP36622.1"/>
    </source>
</evidence>
<feature type="transmembrane region" description="Helical" evidence="7">
    <location>
        <begin position="177"/>
        <end position="194"/>
    </location>
</feature>
<keyword evidence="4" id="KW-0378">Hydrolase</keyword>
<dbReference type="AlphaFoldDB" id="A0A4P9ZUX6"/>
<keyword evidence="6 7" id="KW-0472">Membrane</keyword>
<dbReference type="Gene3D" id="1.20.1540.10">
    <property type="entry name" value="Rhomboid-like"/>
    <property type="match status" value="1"/>
</dbReference>
<feature type="transmembrane region" description="Helical" evidence="7">
    <location>
        <begin position="200"/>
        <end position="219"/>
    </location>
</feature>
<evidence type="ECO:0000256" key="6">
    <source>
        <dbReference type="ARBA" id="ARBA00023136"/>
    </source>
</evidence>
<evidence type="ECO:0000259" key="8">
    <source>
        <dbReference type="Pfam" id="PF01694"/>
    </source>
</evidence>
<keyword evidence="10" id="KW-1185">Reference proteome</keyword>
<dbReference type="InterPro" id="IPR022764">
    <property type="entry name" value="Peptidase_S54_rhomboid_dom"/>
</dbReference>
<feature type="domain" description="Peptidase S54 rhomboid" evidence="8">
    <location>
        <begin position="100"/>
        <end position="253"/>
    </location>
</feature>
<evidence type="ECO:0000256" key="5">
    <source>
        <dbReference type="ARBA" id="ARBA00022989"/>
    </source>
</evidence>
<feature type="transmembrane region" description="Helical" evidence="7">
    <location>
        <begin position="231"/>
        <end position="251"/>
    </location>
</feature>
<dbReference type="PANTHER" id="PTHR43731">
    <property type="entry name" value="RHOMBOID PROTEASE"/>
    <property type="match status" value="1"/>
</dbReference>
<evidence type="ECO:0000256" key="2">
    <source>
        <dbReference type="ARBA" id="ARBA00009045"/>
    </source>
</evidence>
<feature type="transmembrane region" description="Helical" evidence="7">
    <location>
        <begin position="50"/>
        <end position="69"/>
    </location>
</feature>
<sequence>MFRLQQGRFYRRPASITGKGAYGGSGGGSDSFRRAPDSSRFGTSFEKAKWTIFTIIGMNGAVYLLWGYASNLARMEGNLEMFNMMKHNFTSSLENYRCGYYWSVLTSSFSHKDFLHLGVNMVGLYSFGLPVAQLLGVAPFMGIYLLSCLASSTVSLVANKVRESSGSHPMIAQHSSLGASGGVLGIMAIAAMVYPSAKVMVMFVIPVSCRTAIFGLFGFDVYNMFTNSANIIDSAGHLGGTITGFGFWWIFLRKFLRIS</sequence>
<dbReference type="GO" id="GO:0016020">
    <property type="term" value="C:membrane"/>
    <property type="evidence" value="ECO:0007669"/>
    <property type="project" value="UniProtKB-SubCell"/>
</dbReference>
<dbReference type="InterPro" id="IPR035952">
    <property type="entry name" value="Rhomboid-like_sf"/>
</dbReference>
<dbReference type="Proteomes" id="UP000268162">
    <property type="component" value="Unassembled WGS sequence"/>
</dbReference>
<evidence type="ECO:0000256" key="1">
    <source>
        <dbReference type="ARBA" id="ARBA00004141"/>
    </source>
</evidence>
<evidence type="ECO:0000256" key="7">
    <source>
        <dbReference type="SAM" id="Phobius"/>
    </source>
</evidence>
<protein>
    <recommendedName>
        <fullName evidence="8">Peptidase S54 rhomboid domain-containing protein</fullName>
    </recommendedName>
</protein>
<evidence type="ECO:0000256" key="3">
    <source>
        <dbReference type="ARBA" id="ARBA00022692"/>
    </source>
</evidence>
<dbReference type="GO" id="GO:0004252">
    <property type="term" value="F:serine-type endopeptidase activity"/>
    <property type="evidence" value="ECO:0007669"/>
    <property type="project" value="InterPro"/>
</dbReference>
<proteinExistence type="inferred from homology"/>
<dbReference type="STRING" id="215637.A0A4P9ZUX6"/>
<comment type="similarity">
    <text evidence="2">Belongs to the peptidase S54 family.</text>
</comment>
<dbReference type="SUPFAM" id="SSF144091">
    <property type="entry name" value="Rhomboid-like"/>
    <property type="match status" value="1"/>
</dbReference>
<dbReference type="PANTHER" id="PTHR43731:SF14">
    <property type="entry name" value="PRESENILIN-ASSOCIATED RHOMBOID-LIKE PROTEIN, MITOCHONDRIAL"/>
    <property type="match status" value="1"/>
</dbReference>
<dbReference type="EMBL" id="ML002622">
    <property type="protein sequence ID" value="RKP36622.1"/>
    <property type="molecule type" value="Genomic_DNA"/>
</dbReference>